<gene>
    <name evidence="4" type="ORF">LVIROSA_LOCUS36356</name>
</gene>
<feature type="compositionally biased region" description="Acidic residues" evidence="2">
    <location>
        <begin position="349"/>
        <end position="361"/>
    </location>
</feature>
<dbReference type="GO" id="GO:0003723">
    <property type="term" value="F:RNA binding"/>
    <property type="evidence" value="ECO:0007669"/>
    <property type="project" value="UniProtKB-UniRule"/>
</dbReference>
<protein>
    <recommendedName>
        <fullName evidence="3">RRM domain-containing protein</fullName>
    </recommendedName>
</protein>
<feature type="region of interest" description="Disordered" evidence="2">
    <location>
        <begin position="340"/>
        <end position="384"/>
    </location>
</feature>
<dbReference type="EMBL" id="CAKMRJ010005634">
    <property type="protein sequence ID" value="CAH1450968.1"/>
    <property type="molecule type" value="Genomic_DNA"/>
</dbReference>
<evidence type="ECO:0000259" key="3">
    <source>
        <dbReference type="PROSITE" id="PS50102"/>
    </source>
</evidence>
<dbReference type="Pfam" id="PF00076">
    <property type="entry name" value="RRM_1"/>
    <property type="match status" value="1"/>
</dbReference>
<feature type="domain" description="RRM" evidence="3">
    <location>
        <begin position="24"/>
        <end position="101"/>
    </location>
</feature>
<reference evidence="4 5" key="1">
    <citation type="submission" date="2022-01" db="EMBL/GenBank/DDBJ databases">
        <authorList>
            <person name="Xiong W."/>
            <person name="Schranz E."/>
        </authorList>
    </citation>
    <scope>NUCLEOTIDE SEQUENCE [LARGE SCALE GENOMIC DNA]</scope>
</reference>
<sequence>MGDGWTEVRHRKKPGIHRNDSDITSYFVSNIPNGTTKEEFRRIFKTFGTLSDVYFGGRKGKNGKNFGFIRFENVTDKKLLESKLNGIICRNYKLEINIARHERTEKLQPPSGVRRWSRTHVPIPVKVRGGFTGEKSYAEALSGGDKVKILLKNLPPNLAPVRLVINENMVRWLKGSTLIGEVKSLDHLGHLPALLSIHCDMDMKVKYAGGMKAILEFGSSSKAKDFLSNEKNWKDIFNSIKLGGENDYKFDRVANVRIVGLPIRLWSEPNFSAIVEKFGKIIIPFDHIGDRMDLSVVKIGILTEEKKKINEVIKTEVGEETFDIGVVEYEDEPWFPFKFDDVDQPYQSEPEDNSDGDTEVVESDKDDGVHGSNEDEDGISDTWMDDIEDGEIVGDVNRKSNGIRCCGIAGEEVSSDGPDAVAVPHQAPMAILESEKAFTYSNEVKTILIPTDTGLTDDNEACGDKPKEFDRGTVGLAIQDACKMDNPLLGSPRPTSPTSFPSILAQSGCFGPFPYNKQTPSPTCQTSQLQGINIGRS</sequence>
<feature type="region of interest" description="Disordered" evidence="2">
    <location>
        <begin position="514"/>
        <end position="537"/>
    </location>
</feature>
<feature type="compositionally biased region" description="Polar residues" evidence="2">
    <location>
        <begin position="516"/>
        <end position="537"/>
    </location>
</feature>
<dbReference type="InterPro" id="IPR035979">
    <property type="entry name" value="RBD_domain_sf"/>
</dbReference>
<dbReference type="SUPFAM" id="SSF54928">
    <property type="entry name" value="RNA-binding domain, RBD"/>
    <property type="match status" value="1"/>
</dbReference>
<evidence type="ECO:0000256" key="2">
    <source>
        <dbReference type="SAM" id="MobiDB-lite"/>
    </source>
</evidence>
<dbReference type="InterPro" id="IPR000504">
    <property type="entry name" value="RRM_dom"/>
</dbReference>
<keyword evidence="5" id="KW-1185">Reference proteome</keyword>
<name>A0AAU9PKV1_9ASTR</name>
<dbReference type="PANTHER" id="PTHR34427:SF5">
    <property type="entry name" value="DUF4283 DOMAIN-CONTAINING PROTEIN"/>
    <property type="match status" value="1"/>
</dbReference>
<dbReference type="PANTHER" id="PTHR34427">
    <property type="entry name" value="DUF4283 DOMAIN PROTEIN"/>
    <property type="match status" value="1"/>
</dbReference>
<organism evidence="4 5">
    <name type="scientific">Lactuca virosa</name>
    <dbReference type="NCBI Taxonomy" id="75947"/>
    <lineage>
        <taxon>Eukaryota</taxon>
        <taxon>Viridiplantae</taxon>
        <taxon>Streptophyta</taxon>
        <taxon>Embryophyta</taxon>
        <taxon>Tracheophyta</taxon>
        <taxon>Spermatophyta</taxon>
        <taxon>Magnoliopsida</taxon>
        <taxon>eudicotyledons</taxon>
        <taxon>Gunneridae</taxon>
        <taxon>Pentapetalae</taxon>
        <taxon>asterids</taxon>
        <taxon>campanulids</taxon>
        <taxon>Asterales</taxon>
        <taxon>Asteraceae</taxon>
        <taxon>Cichorioideae</taxon>
        <taxon>Cichorieae</taxon>
        <taxon>Lactucinae</taxon>
        <taxon>Lactuca</taxon>
    </lineage>
</organism>
<dbReference type="Gene3D" id="3.30.70.330">
    <property type="match status" value="1"/>
</dbReference>
<dbReference type="Proteomes" id="UP001157418">
    <property type="component" value="Unassembled WGS sequence"/>
</dbReference>
<dbReference type="AlphaFoldDB" id="A0AAU9PKV1"/>
<dbReference type="InterPro" id="IPR012677">
    <property type="entry name" value="Nucleotide-bd_a/b_plait_sf"/>
</dbReference>
<evidence type="ECO:0000313" key="5">
    <source>
        <dbReference type="Proteomes" id="UP001157418"/>
    </source>
</evidence>
<comment type="caution">
    <text evidence="4">The sequence shown here is derived from an EMBL/GenBank/DDBJ whole genome shotgun (WGS) entry which is preliminary data.</text>
</comment>
<accession>A0AAU9PKV1</accession>
<feature type="compositionally biased region" description="Acidic residues" evidence="2">
    <location>
        <begin position="374"/>
        <end position="384"/>
    </location>
</feature>
<evidence type="ECO:0000256" key="1">
    <source>
        <dbReference type="PROSITE-ProRule" id="PRU00176"/>
    </source>
</evidence>
<dbReference type="PROSITE" id="PS50102">
    <property type="entry name" value="RRM"/>
    <property type="match status" value="1"/>
</dbReference>
<dbReference type="CDD" id="cd00590">
    <property type="entry name" value="RRM_SF"/>
    <property type="match status" value="1"/>
</dbReference>
<feature type="compositionally biased region" description="Basic and acidic residues" evidence="2">
    <location>
        <begin position="362"/>
        <end position="373"/>
    </location>
</feature>
<proteinExistence type="predicted"/>
<evidence type="ECO:0000313" key="4">
    <source>
        <dbReference type="EMBL" id="CAH1450968.1"/>
    </source>
</evidence>
<keyword evidence="1" id="KW-0694">RNA-binding</keyword>
<dbReference type="SMART" id="SM00360">
    <property type="entry name" value="RRM"/>
    <property type="match status" value="1"/>
</dbReference>